<feature type="repeat" description="TPR" evidence="3">
    <location>
        <begin position="72"/>
        <end position="105"/>
    </location>
</feature>
<dbReference type="Pfam" id="PF13432">
    <property type="entry name" value="TPR_16"/>
    <property type="match status" value="1"/>
</dbReference>
<keyword evidence="4" id="KW-0472">Membrane</keyword>
<evidence type="ECO:0008006" key="7">
    <source>
        <dbReference type="Google" id="ProtNLM"/>
    </source>
</evidence>
<gene>
    <name evidence="5" type="ORF">METEAL_23310</name>
</gene>
<accession>A0AA48GSF7</accession>
<keyword evidence="4" id="KW-0812">Transmembrane</keyword>
<dbReference type="SMART" id="SM00028">
    <property type="entry name" value="TPR"/>
    <property type="match status" value="3"/>
</dbReference>
<feature type="repeat" description="TPR" evidence="3">
    <location>
        <begin position="109"/>
        <end position="142"/>
    </location>
</feature>
<protein>
    <recommendedName>
        <fullName evidence="7">Tetratricopeptide repeat protein</fullName>
    </recommendedName>
</protein>
<feature type="transmembrane region" description="Helical" evidence="4">
    <location>
        <begin position="7"/>
        <end position="24"/>
    </location>
</feature>
<dbReference type="RefSeq" id="WP_316411799.1">
    <property type="nucleotide sequence ID" value="NZ_AP027080.1"/>
</dbReference>
<keyword evidence="2 3" id="KW-0802">TPR repeat</keyword>
<dbReference type="PROSITE" id="PS50293">
    <property type="entry name" value="TPR_REGION"/>
    <property type="match status" value="1"/>
</dbReference>
<evidence type="ECO:0000313" key="5">
    <source>
        <dbReference type="EMBL" id="BDU73157.1"/>
    </source>
</evidence>
<dbReference type="EMBL" id="AP027080">
    <property type="protein sequence ID" value="BDU73157.1"/>
    <property type="molecule type" value="Genomic_DNA"/>
</dbReference>
<keyword evidence="4" id="KW-1133">Transmembrane helix</keyword>
<dbReference type="InterPro" id="IPR019734">
    <property type="entry name" value="TPR_rpt"/>
</dbReference>
<dbReference type="PANTHER" id="PTHR44858">
    <property type="entry name" value="TETRATRICOPEPTIDE REPEAT PROTEIN 6"/>
    <property type="match status" value="1"/>
</dbReference>
<keyword evidence="6" id="KW-1185">Reference proteome</keyword>
<dbReference type="AlphaFoldDB" id="A0AA48GSF7"/>
<dbReference type="PANTHER" id="PTHR44858:SF1">
    <property type="entry name" value="UDP-N-ACETYLGLUCOSAMINE--PEPTIDE N-ACETYLGLUCOSAMINYLTRANSFERASE SPINDLY-RELATED"/>
    <property type="match status" value="1"/>
</dbReference>
<dbReference type="Pfam" id="PF00515">
    <property type="entry name" value="TPR_1"/>
    <property type="match status" value="1"/>
</dbReference>
<evidence type="ECO:0000256" key="4">
    <source>
        <dbReference type="SAM" id="Phobius"/>
    </source>
</evidence>
<dbReference type="PROSITE" id="PS50005">
    <property type="entry name" value="TPR"/>
    <property type="match status" value="2"/>
</dbReference>
<dbReference type="Gene3D" id="1.25.40.10">
    <property type="entry name" value="Tetratricopeptide repeat domain"/>
    <property type="match status" value="2"/>
</dbReference>
<evidence type="ECO:0000256" key="2">
    <source>
        <dbReference type="ARBA" id="ARBA00022803"/>
    </source>
</evidence>
<dbReference type="SUPFAM" id="SSF48452">
    <property type="entry name" value="TPR-like"/>
    <property type="match status" value="1"/>
</dbReference>
<reference evidence="6" key="1">
    <citation type="journal article" date="2023" name="Int. J. Syst. Evol. Microbiol.">
        <title>Mesoterricola silvestris gen. nov., sp. nov., Mesoterricola sediminis sp. nov., Geothrix oryzae sp. nov., Geothrix edaphica sp. nov., Geothrix rubra sp. nov., and Geothrix limicola sp. nov., six novel members of Acidobacteriota isolated from soils.</title>
        <authorList>
            <person name="Itoh H."/>
            <person name="Sugisawa Y."/>
            <person name="Mise K."/>
            <person name="Xu Z."/>
            <person name="Kuniyasu M."/>
            <person name="Ushijima N."/>
            <person name="Kawano K."/>
            <person name="Kobayashi E."/>
            <person name="Shiratori Y."/>
            <person name="Masuda Y."/>
            <person name="Senoo K."/>
        </authorList>
    </citation>
    <scope>NUCLEOTIDE SEQUENCE [LARGE SCALE GENOMIC DNA]</scope>
    <source>
        <strain evidence="6">W79</strain>
    </source>
</reference>
<dbReference type="InterPro" id="IPR050498">
    <property type="entry name" value="Ycf3"/>
</dbReference>
<dbReference type="KEGG" id="msil:METEAL_23310"/>
<evidence type="ECO:0000313" key="6">
    <source>
        <dbReference type="Proteomes" id="UP001238179"/>
    </source>
</evidence>
<organism evidence="5 6">
    <name type="scientific">Mesoterricola silvestris</name>
    <dbReference type="NCBI Taxonomy" id="2927979"/>
    <lineage>
        <taxon>Bacteria</taxon>
        <taxon>Pseudomonadati</taxon>
        <taxon>Acidobacteriota</taxon>
        <taxon>Holophagae</taxon>
        <taxon>Holophagales</taxon>
        <taxon>Holophagaceae</taxon>
        <taxon>Mesoterricola</taxon>
    </lineage>
</organism>
<evidence type="ECO:0000256" key="3">
    <source>
        <dbReference type="PROSITE-ProRule" id="PRU00339"/>
    </source>
</evidence>
<proteinExistence type="predicted"/>
<name>A0AA48GSF7_9BACT</name>
<dbReference type="InterPro" id="IPR011990">
    <property type="entry name" value="TPR-like_helical_dom_sf"/>
</dbReference>
<keyword evidence="1" id="KW-0677">Repeat</keyword>
<dbReference type="Proteomes" id="UP001238179">
    <property type="component" value="Chromosome"/>
</dbReference>
<sequence>MNRDITIALLTGVIAGFVAGFLLANNRTTQPVAQVQSPLPPGPAAPSAAGSVDAYQRIQGVLASLALDPKNAKAWISLGNDYFDTHQPQKAVEAYDKALELEPKGAHVADVLTDQGIMYRELKAFDKAMANFKKANKANPGHVQSVFNLGIVCYQDLKDLPTARQAFTRVIEMAPASTQAEQATSLLAAMAGGKS</sequence>
<evidence type="ECO:0000256" key="1">
    <source>
        <dbReference type="ARBA" id="ARBA00022737"/>
    </source>
</evidence>